<dbReference type="EMBL" id="JAGPYM010000015">
    <property type="protein sequence ID" value="KAH6886996.1"/>
    <property type="molecule type" value="Genomic_DNA"/>
</dbReference>
<proteinExistence type="predicted"/>
<accession>A0A9P8W3V1</accession>
<dbReference type="Proteomes" id="UP000777438">
    <property type="component" value="Unassembled WGS sequence"/>
</dbReference>
<gene>
    <name evidence="2" type="ORF">B0T10DRAFT_461457</name>
</gene>
<comment type="caution">
    <text evidence="2">The sequence shown here is derived from an EMBL/GenBank/DDBJ whole genome shotgun (WGS) entry which is preliminary data.</text>
</comment>
<sequence>MASFGIPAGFHMLVRLLLFFGAFASRSQAGPIWYGGILGNPNPITGLVVTLMDISATPFTFKIIVKNHNLVPVTYLNWGSPLDPFAFDLGLLKVTKKHELKPLDLVKLIVNDVNPDPKSMIDPNSLIEIDPGQTHEQDIVIGQYQLVWAAKKTGVELEKLVGKASAQLKGRWLRVWPKERKVVIQDLEAGAGRNGSFTGEFASNVIELEART</sequence>
<organism evidence="2 3">
    <name type="scientific">Thelonectria olida</name>
    <dbReference type="NCBI Taxonomy" id="1576542"/>
    <lineage>
        <taxon>Eukaryota</taxon>
        <taxon>Fungi</taxon>
        <taxon>Dikarya</taxon>
        <taxon>Ascomycota</taxon>
        <taxon>Pezizomycotina</taxon>
        <taxon>Sordariomycetes</taxon>
        <taxon>Hypocreomycetidae</taxon>
        <taxon>Hypocreales</taxon>
        <taxon>Nectriaceae</taxon>
        <taxon>Thelonectria</taxon>
    </lineage>
</organism>
<evidence type="ECO:0000256" key="1">
    <source>
        <dbReference type="SAM" id="SignalP"/>
    </source>
</evidence>
<dbReference type="OrthoDB" id="4664297at2759"/>
<keyword evidence="3" id="KW-1185">Reference proteome</keyword>
<evidence type="ECO:0000313" key="3">
    <source>
        <dbReference type="Proteomes" id="UP000777438"/>
    </source>
</evidence>
<keyword evidence="1" id="KW-0732">Signal</keyword>
<dbReference type="AlphaFoldDB" id="A0A9P8W3V1"/>
<feature type="signal peptide" evidence="1">
    <location>
        <begin position="1"/>
        <end position="29"/>
    </location>
</feature>
<feature type="chain" id="PRO_5040514944" evidence="1">
    <location>
        <begin position="30"/>
        <end position="212"/>
    </location>
</feature>
<name>A0A9P8W3V1_9HYPO</name>
<reference evidence="2 3" key="1">
    <citation type="journal article" date="2021" name="Nat. Commun.">
        <title>Genetic determinants of endophytism in the Arabidopsis root mycobiome.</title>
        <authorList>
            <person name="Mesny F."/>
            <person name="Miyauchi S."/>
            <person name="Thiergart T."/>
            <person name="Pickel B."/>
            <person name="Atanasova L."/>
            <person name="Karlsson M."/>
            <person name="Huettel B."/>
            <person name="Barry K.W."/>
            <person name="Haridas S."/>
            <person name="Chen C."/>
            <person name="Bauer D."/>
            <person name="Andreopoulos W."/>
            <person name="Pangilinan J."/>
            <person name="LaButti K."/>
            <person name="Riley R."/>
            <person name="Lipzen A."/>
            <person name="Clum A."/>
            <person name="Drula E."/>
            <person name="Henrissat B."/>
            <person name="Kohler A."/>
            <person name="Grigoriev I.V."/>
            <person name="Martin F.M."/>
            <person name="Hacquard S."/>
        </authorList>
    </citation>
    <scope>NUCLEOTIDE SEQUENCE [LARGE SCALE GENOMIC DNA]</scope>
    <source>
        <strain evidence="2 3">MPI-CAGE-CH-0241</strain>
    </source>
</reference>
<evidence type="ECO:0000313" key="2">
    <source>
        <dbReference type="EMBL" id="KAH6886996.1"/>
    </source>
</evidence>
<dbReference type="Gene3D" id="2.60.40.2970">
    <property type="match status" value="1"/>
</dbReference>
<protein>
    <submittedName>
        <fullName evidence="2">Uncharacterized protein</fullName>
    </submittedName>
</protein>